<protein>
    <submittedName>
        <fullName evidence="2">Uncharacterized protein</fullName>
    </submittedName>
</protein>
<dbReference type="EMBL" id="LT963352">
    <property type="protein sequence ID" value="SOR84376.1"/>
    <property type="molecule type" value="Genomic_DNA"/>
</dbReference>
<organism evidence="2 3">
    <name type="scientific">Streptomyces chartreusis NRRL 3882</name>
    <dbReference type="NCBI Taxonomy" id="1079985"/>
    <lineage>
        <taxon>Bacteria</taxon>
        <taxon>Bacillati</taxon>
        <taxon>Actinomycetota</taxon>
        <taxon>Actinomycetes</taxon>
        <taxon>Kitasatosporales</taxon>
        <taxon>Streptomycetaceae</taxon>
        <taxon>Streptomyces</taxon>
    </lineage>
</organism>
<keyword evidence="1" id="KW-0732">Signal</keyword>
<dbReference type="AlphaFoldDB" id="A0A2N9BLY4"/>
<feature type="signal peptide" evidence="1">
    <location>
        <begin position="1"/>
        <end position="28"/>
    </location>
</feature>
<evidence type="ECO:0000313" key="2">
    <source>
        <dbReference type="EMBL" id="SOR84376.1"/>
    </source>
</evidence>
<reference evidence="3" key="1">
    <citation type="submission" date="2017-11" db="EMBL/GenBank/DDBJ databases">
        <authorList>
            <person name="Wibberg D."/>
        </authorList>
    </citation>
    <scope>NUCLEOTIDE SEQUENCE [LARGE SCALE GENOMIC DNA]</scope>
</reference>
<dbReference type="OrthoDB" id="4307905at2"/>
<proteinExistence type="predicted"/>
<sequence length="152" mass="16488">MRSRKLRRLGTGAAGLAAVFTLTVPAAAAAQPPVPGELYKVQLLTLRCTNISESGEDEVYIKLDGGVAIPTSVCRERGTVDYSGVDPERFIFEGGTILPLELWEQDPDVIDPDDKLGVFELNDSRVGTTNIAKIVNGTDYAYSLTYRVLPLD</sequence>
<evidence type="ECO:0000256" key="1">
    <source>
        <dbReference type="SAM" id="SignalP"/>
    </source>
</evidence>
<dbReference type="RefSeq" id="WP_010048277.1">
    <property type="nucleotide sequence ID" value="NZ_LT962942.1"/>
</dbReference>
<keyword evidence="3" id="KW-1185">Reference proteome</keyword>
<accession>A0A2N9BLY4</accession>
<gene>
    <name evidence="2" type="ORF">SCNRRL3882_7821</name>
</gene>
<evidence type="ECO:0000313" key="3">
    <source>
        <dbReference type="Proteomes" id="UP000235464"/>
    </source>
</evidence>
<dbReference type="Proteomes" id="UP000235464">
    <property type="component" value="Chromosome I"/>
</dbReference>
<name>A0A2N9BLY4_STRCX</name>
<feature type="chain" id="PRO_5039561095" evidence="1">
    <location>
        <begin position="29"/>
        <end position="152"/>
    </location>
</feature>